<evidence type="ECO:0000256" key="3">
    <source>
        <dbReference type="RuleBase" id="RU362073"/>
    </source>
</evidence>
<dbReference type="Gene3D" id="1.20.1330.10">
    <property type="entry name" value="f41 fragment of flagellin, N-terminal domain"/>
    <property type="match status" value="1"/>
</dbReference>
<evidence type="ECO:0000259" key="4">
    <source>
        <dbReference type="Pfam" id="PF00669"/>
    </source>
</evidence>
<evidence type="ECO:0000259" key="5">
    <source>
        <dbReference type="Pfam" id="PF00700"/>
    </source>
</evidence>
<comment type="similarity">
    <text evidence="1 3">Belongs to the bacterial flagellin family.</text>
</comment>
<dbReference type="InterPro" id="IPR001029">
    <property type="entry name" value="Flagellin_N"/>
</dbReference>
<keyword evidence="2 3" id="KW-0975">Bacterial flagellum</keyword>
<evidence type="ECO:0000313" key="7">
    <source>
        <dbReference type="Proteomes" id="UP000183685"/>
    </source>
</evidence>
<dbReference type="OrthoDB" id="7328309at2"/>
<evidence type="ECO:0000313" key="6">
    <source>
        <dbReference type="EMBL" id="SDD58113.1"/>
    </source>
</evidence>
<dbReference type="STRING" id="637679.GCA_001550055_02602"/>
<dbReference type="Proteomes" id="UP000183685">
    <property type="component" value="Unassembled WGS sequence"/>
</dbReference>
<dbReference type="InterPro" id="IPR046358">
    <property type="entry name" value="Flagellin_C"/>
</dbReference>
<protein>
    <recommendedName>
        <fullName evidence="3">Flagellin</fullName>
    </recommendedName>
</protein>
<organism evidence="6 7">
    <name type="scientific">Kordiimonas lacus</name>
    <dbReference type="NCBI Taxonomy" id="637679"/>
    <lineage>
        <taxon>Bacteria</taxon>
        <taxon>Pseudomonadati</taxon>
        <taxon>Pseudomonadota</taxon>
        <taxon>Alphaproteobacteria</taxon>
        <taxon>Kordiimonadales</taxon>
        <taxon>Kordiimonadaceae</taxon>
        <taxon>Kordiimonas</taxon>
    </lineage>
</organism>
<keyword evidence="6" id="KW-0966">Cell projection</keyword>
<comment type="subcellular location">
    <subcellularLocation>
        <location evidence="3">Secreted</location>
    </subcellularLocation>
    <subcellularLocation>
        <location evidence="3">Bacterial flagellum</location>
    </subcellularLocation>
</comment>
<name>A0A1G6VXG3_9PROT</name>
<keyword evidence="7" id="KW-1185">Reference proteome</keyword>
<gene>
    <name evidence="6" type="ORF">SAMN04488071_0887</name>
</gene>
<dbReference type="SUPFAM" id="SSF64518">
    <property type="entry name" value="Phase 1 flagellin"/>
    <property type="match status" value="1"/>
</dbReference>
<dbReference type="GO" id="GO:0005198">
    <property type="term" value="F:structural molecule activity"/>
    <property type="evidence" value="ECO:0007669"/>
    <property type="project" value="UniProtKB-UniRule"/>
</dbReference>
<proteinExistence type="inferred from homology"/>
<evidence type="ECO:0000256" key="2">
    <source>
        <dbReference type="ARBA" id="ARBA00023143"/>
    </source>
</evidence>
<dbReference type="Pfam" id="PF00700">
    <property type="entry name" value="Flagellin_C"/>
    <property type="match status" value="1"/>
</dbReference>
<dbReference type="Pfam" id="PF00669">
    <property type="entry name" value="Flagellin_N"/>
    <property type="match status" value="1"/>
</dbReference>
<dbReference type="AlphaFoldDB" id="A0A1G6VXG3"/>
<dbReference type="RefSeq" id="WP_068305738.1">
    <property type="nucleotide sequence ID" value="NZ_DAIOMO010000001.1"/>
</dbReference>
<keyword evidence="6" id="KW-0282">Flagellum</keyword>
<sequence length="276" mass="27987">MAFSVNTNASALSALQNLNITDRALGKVQTQINTGLKVASSKDNAAVFAIAQSLRADVSGLNAVKSSLDRAMSTIDVAVAAGEAVSDLLIEMKEKAVAAKDSGLDTSSRTALNDEFEELRDQITSIVSNAEFNGTNVVASGGSDIVAITNDDGSSTITIAAQDLSLGSANVSVASTTTIDTVTNAAATVSAIDASITAVNSSLSALGAGAKRLELQQAFANKLSDTIQIGIGNLVDADMAKASATLQALQVKQQLGLQALSIANQAPQAAVSLFQG</sequence>
<keyword evidence="3" id="KW-0964">Secreted</keyword>
<dbReference type="PRINTS" id="PR00207">
    <property type="entry name" value="FLAGELLIN"/>
</dbReference>
<dbReference type="InterPro" id="IPR001492">
    <property type="entry name" value="Flagellin"/>
</dbReference>
<accession>A0A1G6VXG3</accession>
<comment type="function">
    <text evidence="3">Flagellin is the subunit protein which polymerizes to form the filaments of bacterial flagella.</text>
</comment>
<reference evidence="6 7" key="1">
    <citation type="submission" date="2016-10" db="EMBL/GenBank/DDBJ databases">
        <authorList>
            <person name="de Groot N.N."/>
        </authorList>
    </citation>
    <scope>NUCLEOTIDE SEQUENCE [LARGE SCALE GENOMIC DNA]</scope>
    <source>
        <strain evidence="6 7">CGMCC 1.9109</strain>
    </source>
</reference>
<feature type="domain" description="Flagellin C-terminal" evidence="5">
    <location>
        <begin position="190"/>
        <end position="274"/>
    </location>
</feature>
<feature type="domain" description="Flagellin N-terminal" evidence="4">
    <location>
        <begin position="5"/>
        <end position="138"/>
    </location>
</feature>
<dbReference type="PANTHER" id="PTHR42792">
    <property type="entry name" value="FLAGELLIN"/>
    <property type="match status" value="1"/>
</dbReference>
<dbReference type="PANTHER" id="PTHR42792:SF2">
    <property type="entry name" value="FLAGELLIN"/>
    <property type="match status" value="1"/>
</dbReference>
<dbReference type="GO" id="GO:0009288">
    <property type="term" value="C:bacterial-type flagellum"/>
    <property type="evidence" value="ECO:0007669"/>
    <property type="project" value="UniProtKB-SubCell"/>
</dbReference>
<evidence type="ECO:0000256" key="1">
    <source>
        <dbReference type="ARBA" id="ARBA00005709"/>
    </source>
</evidence>
<dbReference type="GO" id="GO:0005576">
    <property type="term" value="C:extracellular region"/>
    <property type="evidence" value="ECO:0007669"/>
    <property type="project" value="UniProtKB-SubCell"/>
</dbReference>
<keyword evidence="6" id="KW-0969">Cilium</keyword>
<dbReference type="EMBL" id="FNAK01000002">
    <property type="protein sequence ID" value="SDD58113.1"/>
    <property type="molecule type" value="Genomic_DNA"/>
</dbReference>